<feature type="compositionally biased region" description="Polar residues" evidence="11">
    <location>
        <begin position="7"/>
        <end position="19"/>
    </location>
</feature>
<keyword evidence="6" id="KW-1133">Transmembrane helix</keyword>
<evidence type="ECO:0000256" key="2">
    <source>
        <dbReference type="ARBA" id="ARBA00006375"/>
    </source>
</evidence>
<evidence type="ECO:0000256" key="8">
    <source>
        <dbReference type="ARBA" id="ARBA00023136"/>
    </source>
</evidence>
<keyword evidence="7" id="KW-0496">Mitochondrion</keyword>
<dbReference type="GO" id="GO:0006843">
    <property type="term" value="P:mitochondrial citrate transmembrane transport"/>
    <property type="evidence" value="ECO:0007669"/>
    <property type="project" value="TreeGrafter"/>
</dbReference>
<dbReference type="GO" id="GO:0071913">
    <property type="term" value="F:citrate secondary active transmembrane transporter activity"/>
    <property type="evidence" value="ECO:0007669"/>
    <property type="project" value="TreeGrafter"/>
</dbReference>
<keyword evidence="13" id="KW-1185">Reference proteome</keyword>
<dbReference type="PANTHER" id="PTHR45788">
    <property type="entry name" value="SUCCINATE/FUMARATE MITOCHONDRIAL TRANSPORTER-RELATED"/>
    <property type="match status" value="1"/>
</dbReference>
<evidence type="ECO:0000313" key="12">
    <source>
        <dbReference type="EMBL" id="RQM29173.1"/>
    </source>
</evidence>
<dbReference type="Proteomes" id="UP000284702">
    <property type="component" value="Unassembled WGS sequence"/>
</dbReference>
<dbReference type="EMBL" id="MZMZ02001518">
    <property type="protein sequence ID" value="RQM29173.1"/>
    <property type="molecule type" value="Genomic_DNA"/>
</dbReference>
<dbReference type="PANTHER" id="PTHR45788:SF4">
    <property type="entry name" value="TRICARBOXYLATE TRANSPORT PROTEIN, MITOCHONDRIAL"/>
    <property type="match status" value="1"/>
</dbReference>
<dbReference type="Gene3D" id="1.50.40.10">
    <property type="entry name" value="Mitochondrial carrier domain"/>
    <property type="match status" value="1"/>
</dbReference>
<gene>
    <name evidence="12" type="ORF">B5M09_006201</name>
</gene>
<evidence type="ECO:0000256" key="3">
    <source>
        <dbReference type="ARBA" id="ARBA00022448"/>
    </source>
</evidence>
<protein>
    <submittedName>
        <fullName evidence="12">Uncharacterized protein</fullName>
    </submittedName>
</protein>
<evidence type="ECO:0000256" key="6">
    <source>
        <dbReference type="ARBA" id="ARBA00022989"/>
    </source>
</evidence>
<keyword evidence="3 10" id="KW-0813">Transport</keyword>
<evidence type="ECO:0000256" key="7">
    <source>
        <dbReference type="ARBA" id="ARBA00023128"/>
    </source>
</evidence>
<evidence type="ECO:0000256" key="5">
    <source>
        <dbReference type="ARBA" id="ARBA00022737"/>
    </source>
</evidence>
<reference evidence="12" key="1">
    <citation type="submission" date="2018-07" db="EMBL/GenBank/DDBJ databases">
        <title>Annotation of Aphanomyces astaci genome assembly.</title>
        <authorList>
            <person name="Studholme D.J."/>
        </authorList>
    </citation>
    <scope>NUCLEOTIDE SEQUENCE [LARGE SCALE GENOMIC DNA]</scope>
    <source>
        <strain evidence="12">Pc</strain>
    </source>
</reference>
<comment type="subcellular location">
    <subcellularLocation>
        <location evidence="1">Mitochondrion membrane</location>
        <topology evidence="1">Multi-pass membrane protein</topology>
    </subcellularLocation>
</comment>
<dbReference type="Pfam" id="PF00153">
    <property type="entry name" value="Mito_carr"/>
    <property type="match status" value="1"/>
</dbReference>
<dbReference type="PROSITE" id="PS50920">
    <property type="entry name" value="SOLCAR"/>
    <property type="match status" value="1"/>
</dbReference>
<dbReference type="VEuPathDB" id="FungiDB:H257_18110"/>
<evidence type="ECO:0000256" key="9">
    <source>
        <dbReference type="PROSITE-ProRule" id="PRU00282"/>
    </source>
</evidence>
<dbReference type="AlphaFoldDB" id="A0A425DIL7"/>
<proteinExistence type="inferred from homology"/>
<keyword evidence="8 9" id="KW-0472">Membrane</keyword>
<evidence type="ECO:0000313" key="13">
    <source>
        <dbReference type="Proteomes" id="UP000284702"/>
    </source>
</evidence>
<feature type="region of interest" description="Disordered" evidence="11">
    <location>
        <begin position="1"/>
        <end position="21"/>
    </location>
</feature>
<keyword evidence="5" id="KW-0677">Repeat</keyword>
<evidence type="ECO:0000256" key="11">
    <source>
        <dbReference type="SAM" id="MobiDB-lite"/>
    </source>
</evidence>
<dbReference type="InterPro" id="IPR018108">
    <property type="entry name" value="MCP_transmembrane"/>
</dbReference>
<dbReference type="GO" id="GO:0031966">
    <property type="term" value="C:mitochondrial membrane"/>
    <property type="evidence" value="ECO:0007669"/>
    <property type="project" value="UniProtKB-SubCell"/>
</dbReference>
<evidence type="ECO:0000256" key="10">
    <source>
        <dbReference type="RuleBase" id="RU000488"/>
    </source>
</evidence>
<dbReference type="SUPFAM" id="SSF103506">
    <property type="entry name" value="Mitochondrial carrier"/>
    <property type="match status" value="1"/>
</dbReference>
<accession>A0A425DIL7</accession>
<evidence type="ECO:0000256" key="1">
    <source>
        <dbReference type="ARBA" id="ARBA00004225"/>
    </source>
</evidence>
<name>A0A425DIL7_APHAT</name>
<keyword evidence="4 9" id="KW-0812">Transmembrane</keyword>
<evidence type="ECO:0000256" key="4">
    <source>
        <dbReference type="ARBA" id="ARBA00022692"/>
    </source>
</evidence>
<feature type="repeat" description="Solcar" evidence="9">
    <location>
        <begin position="236"/>
        <end position="322"/>
    </location>
</feature>
<organism evidence="12 13">
    <name type="scientific">Aphanomyces astaci</name>
    <name type="common">Crayfish plague agent</name>
    <dbReference type="NCBI Taxonomy" id="112090"/>
    <lineage>
        <taxon>Eukaryota</taxon>
        <taxon>Sar</taxon>
        <taxon>Stramenopiles</taxon>
        <taxon>Oomycota</taxon>
        <taxon>Saprolegniomycetes</taxon>
        <taxon>Saprolegniales</taxon>
        <taxon>Verrucalvaceae</taxon>
        <taxon>Aphanomyces</taxon>
    </lineage>
</organism>
<dbReference type="InterPro" id="IPR049563">
    <property type="entry name" value="TXTP-like"/>
</dbReference>
<sequence length="336" mass="36137">MAVQDTAVVTPQQPTTSRTRAPLSGLQHAAIGSASGIFEVCCQQPLLSIKNCIQQNQPISFRPSVLYRGVGIMCASIAPVSGVQFAVDGMLSSYLQRHHASPPASSDTSRIATASFAGVCSSLLSSPAELVMTLQQRTGHTMVQTTRVRPCSFSLSPIRIVLNVTFETKSVLFLTLSQEVVHSFGITRLYKALPLTMARETVWCASFLALGPEFGKKLHAQFPVVFGSLHDASLSQLTAASLAGSVGAGLVAVLATQPVDTIKTILQGKALDKTPSHTLTELQALWRQGGLLHLYKGTVPRGLRLIGAVFILSETKKALENQVYKFQEDYRPATFL</sequence>
<dbReference type="InterPro" id="IPR023395">
    <property type="entry name" value="MCP_dom_sf"/>
</dbReference>
<comment type="caution">
    <text evidence="12">The sequence shown here is derived from an EMBL/GenBank/DDBJ whole genome shotgun (WGS) entry which is preliminary data.</text>
</comment>
<comment type="similarity">
    <text evidence="2 10">Belongs to the mitochondrial carrier (TC 2.A.29) family.</text>
</comment>